<proteinExistence type="predicted"/>
<evidence type="ECO:0000313" key="2">
    <source>
        <dbReference type="Proteomes" id="UP000034013"/>
    </source>
</evidence>
<evidence type="ECO:0000313" key="1">
    <source>
        <dbReference type="EMBL" id="KKR71727.1"/>
    </source>
</evidence>
<accession>A0A0G0W925</accession>
<sequence>NWTYLTELTNLSQSVAIKQLKEKIAQVNPQILRDDLTPLFSDSQFVNSFSQNINKIFTSHLRALAQDTVAA</sequence>
<reference evidence="1 2" key="1">
    <citation type="journal article" date="2015" name="Nature">
        <title>rRNA introns, odd ribosomes, and small enigmatic genomes across a large radiation of phyla.</title>
        <authorList>
            <person name="Brown C.T."/>
            <person name="Hug L.A."/>
            <person name="Thomas B.C."/>
            <person name="Sharon I."/>
            <person name="Castelle C.J."/>
            <person name="Singh A."/>
            <person name="Wilkins M.J."/>
            <person name="Williams K.H."/>
            <person name="Banfield J.F."/>
        </authorList>
    </citation>
    <scope>NUCLEOTIDE SEQUENCE [LARGE SCALE GENOMIC DNA]</scope>
</reference>
<dbReference type="Proteomes" id="UP000034013">
    <property type="component" value="Unassembled WGS sequence"/>
</dbReference>
<comment type="caution">
    <text evidence="1">The sequence shown here is derived from an EMBL/GenBank/DDBJ whole genome shotgun (WGS) entry which is preliminary data.</text>
</comment>
<feature type="non-terminal residue" evidence="1">
    <location>
        <position position="1"/>
    </location>
</feature>
<protein>
    <submittedName>
        <fullName evidence="1">Uncharacterized protein</fullName>
    </submittedName>
</protein>
<dbReference type="AlphaFoldDB" id="A0A0G0W925"/>
<gene>
    <name evidence="1" type="ORF">UU16_C0055G0013</name>
</gene>
<dbReference type="EMBL" id="LBZO01000055">
    <property type="protein sequence ID" value="KKR71727.1"/>
    <property type="molecule type" value="Genomic_DNA"/>
</dbReference>
<name>A0A0G0W925_9BACT</name>
<organism evidence="1 2">
    <name type="scientific">Candidatus Woesebacteria bacterium GW2011_GWA2_40_7</name>
    <dbReference type="NCBI Taxonomy" id="1618562"/>
    <lineage>
        <taxon>Bacteria</taxon>
        <taxon>Candidatus Woeseibacteriota</taxon>
    </lineage>
</organism>